<dbReference type="EMBL" id="GBXM01061798">
    <property type="protein sequence ID" value="JAH46779.1"/>
    <property type="molecule type" value="Transcribed_RNA"/>
</dbReference>
<reference evidence="1" key="1">
    <citation type="submission" date="2014-11" db="EMBL/GenBank/DDBJ databases">
        <authorList>
            <person name="Amaro Gonzalez C."/>
        </authorList>
    </citation>
    <scope>NUCLEOTIDE SEQUENCE</scope>
</reference>
<evidence type="ECO:0000313" key="1">
    <source>
        <dbReference type="EMBL" id="JAH46779.1"/>
    </source>
</evidence>
<name>A0A0E9SZM8_ANGAN</name>
<reference evidence="1" key="2">
    <citation type="journal article" date="2015" name="Fish Shellfish Immunol.">
        <title>Early steps in the European eel (Anguilla anguilla)-Vibrio vulnificus interaction in the gills: Role of the RtxA13 toxin.</title>
        <authorList>
            <person name="Callol A."/>
            <person name="Pajuelo D."/>
            <person name="Ebbesson L."/>
            <person name="Teles M."/>
            <person name="MacKenzie S."/>
            <person name="Amaro C."/>
        </authorList>
    </citation>
    <scope>NUCLEOTIDE SEQUENCE</scope>
</reference>
<sequence>MAAGSRPYSSRFLMRVTFLFEPLEATERSMGSR</sequence>
<accession>A0A0E9SZM8</accession>
<dbReference type="AlphaFoldDB" id="A0A0E9SZM8"/>
<proteinExistence type="predicted"/>
<protein>
    <submittedName>
        <fullName evidence="1">Uncharacterized protein</fullName>
    </submittedName>
</protein>
<organism evidence="1">
    <name type="scientific">Anguilla anguilla</name>
    <name type="common">European freshwater eel</name>
    <name type="synonym">Muraena anguilla</name>
    <dbReference type="NCBI Taxonomy" id="7936"/>
    <lineage>
        <taxon>Eukaryota</taxon>
        <taxon>Metazoa</taxon>
        <taxon>Chordata</taxon>
        <taxon>Craniata</taxon>
        <taxon>Vertebrata</taxon>
        <taxon>Euteleostomi</taxon>
        <taxon>Actinopterygii</taxon>
        <taxon>Neopterygii</taxon>
        <taxon>Teleostei</taxon>
        <taxon>Anguilliformes</taxon>
        <taxon>Anguillidae</taxon>
        <taxon>Anguilla</taxon>
    </lineage>
</organism>